<feature type="domain" description="Ribonuclease H1 N-terminal" evidence="11">
    <location>
        <begin position="74"/>
        <end position="109"/>
    </location>
</feature>
<dbReference type="SUPFAM" id="SSF52540">
    <property type="entry name" value="P-loop containing nucleoside triphosphate hydrolases"/>
    <property type="match status" value="2"/>
</dbReference>
<gene>
    <name evidence="14" type="ORF">Slin15195_G114270</name>
</gene>
<dbReference type="Proteomes" id="UP001056384">
    <property type="component" value="Chromosome 10"/>
</dbReference>
<dbReference type="GO" id="GO:0043139">
    <property type="term" value="F:5'-3' DNA helicase activity"/>
    <property type="evidence" value="ECO:0007669"/>
    <property type="project" value="UniProtKB-EC"/>
</dbReference>
<keyword evidence="14" id="KW-0689">Ribosomal protein</keyword>
<dbReference type="InterPro" id="IPR037056">
    <property type="entry name" value="RNase_H1_N_sf"/>
</dbReference>
<feature type="region of interest" description="Disordered" evidence="10">
    <location>
        <begin position="1"/>
        <end position="31"/>
    </location>
</feature>
<proteinExistence type="inferred from homology"/>
<feature type="domain" description="DNA helicase Pif1-like 2B" evidence="13">
    <location>
        <begin position="561"/>
        <end position="595"/>
    </location>
</feature>
<dbReference type="InterPro" id="IPR051055">
    <property type="entry name" value="PIF1_helicase"/>
</dbReference>
<dbReference type="SUPFAM" id="SSF55658">
    <property type="entry name" value="L9 N-domain-like"/>
    <property type="match status" value="1"/>
</dbReference>
<evidence type="ECO:0000256" key="7">
    <source>
        <dbReference type="ARBA" id="ARBA00023204"/>
    </source>
</evidence>
<dbReference type="PANTHER" id="PTHR47642:SF5">
    <property type="entry name" value="ATP-DEPENDENT DNA HELICASE"/>
    <property type="match status" value="1"/>
</dbReference>
<evidence type="ECO:0000256" key="10">
    <source>
        <dbReference type="SAM" id="MobiDB-lite"/>
    </source>
</evidence>
<evidence type="ECO:0000313" key="15">
    <source>
        <dbReference type="Proteomes" id="UP001056384"/>
    </source>
</evidence>
<evidence type="ECO:0000256" key="3">
    <source>
        <dbReference type="ARBA" id="ARBA00022801"/>
    </source>
</evidence>
<dbReference type="InterPro" id="IPR009027">
    <property type="entry name" value="Ribosomal_bL9/RNase_H1_N"/>
</dbReference>
<keyword evidence="7 9" id="KW-0234">DNA repair</keyword>
<keyword evidence="2 9" id="KW-0227">DNA damage</keyword>
<dbReference type="Pfam" id="PF05970">
    <property type="entry name" value="PIF1"/>
    <property type="match status" value="1"/>
</dbReference>
<dbReference type="InterPro" id="IPR011320">
    <property type="entry name" value="RNase_H1_N"/>
</dbReference>
<comment type="catalytic activity">
    <reaction evidence="9">
        <text>ATP + H2O = ADP + phosphate + H(+)</text>
        <dbReference type="Rhea" id="RHEA:13065"/>
        <dbReference type="ChEBI" id="CHEBI:15377"/>
        <dbReference type="ChEBI" id="CHEBI:15378"/>
        <dbReference type="ChEBI" id="CHEBI:30616"/>
        <dbReference type="ChEBI" id="CHEBI:43474"/>
        <dbReference type="ChEBI" id="CHEBI:456216"/>
        <dbReference type="EC" id="5.6.2.3"/>
    </reaction>
</comment>
<dbReference type="AlphaFoldDB" id="A0A9Q9B603"/>
<dbReference type="PANTHER" id="PTHR47642">
    <property type="entry name" value="ATP-DEPENDENT DNA HELICASE"/>
    <property type="match status" value="1"/>
</dbReference>
<evidence type="ECO:0000256" key="4">
    <source>
        <dbReference type="ARBA" id="ARBA00022806"/>
    </source>
</evidence>
<evidence type="ECO:0000259" key="12">
    <source>
        <dbReference type="Pfam" id="PF05970"/>
    </source>
</evidence>
<dbReference type="GO" id="GO:0006281">
    <property type="term" value="P:DNA repair"/>
    <property type="evidence" value="ECO:0007669"/>
    <property type="project" value="UniProtKB-KW"/>
</dbReference>
<evidence type="ECO:0000256" key="1">
    <source>
        <dbReference type="ARBA" id="ARBA00022741"/>
    </source>
</evidence>
<evidence type="ECO:0000259" key="11">
    <source>
        <dbReference type="Pfam" id="PF01693"/>
    </source>
</evidence>
<keyword evidence="4 9" id="KW-0347">Helicase</keyword>
<dbReference type="Gene3D" id="3.40.50.300">
    <property type="entry name" value="P-loop containing nucleotide triphosphate hydrolases"/>
    <property type="match status" value="1"/>
</dbReference>
<keyword evidence="8" id="KW-0413">Isomerase</keyword>
<dbReference type="GO" id="GO:0006310">
    <property type="term" value="P:DNA recombination"/>
    <property type="evidence" value="ECO:0007669"/>
    <property type="project" value="UniProtKB-KW"/>
</dbReference>
<reference evidence="14" key="1">
    <citation type="submission" date="2022-06" db="EMBL/GenBank/DDBJ databases">
        <title>Complete genome sequences of two strains of the flax pathogen Septoria linicola.</title>
        <authorList>
            <person name="Lapalu N."/>
            <person name="Simon A."/>
            <person name="Demenou B."/>
            <person name="Paumier D."/>
            <person name="Guillot M.-P."/>
            <person name="Gout L."/>
            <person name="Valade R."/>
        </authorList>
    </citation>
    <scope>NUCLEOTIDE SEQUENCE</scope>
    <source>
        <strain evidence="14">SE15195</strain>
    </source>
</reference>
<dbReference type="InterPro" id="IPR010285">
    <property type="entry name" value="DNA_helicase_pif1-like_DEAD"/>
</dbReference>
<evidence type="ECO:0000259" key="13">
    <source>
        <dbReference type="Pfam" id="PF21530"/>
    </source>
</evidence>
<dbReference type="EC" id="5.6.2.3" evidence="9"/>
<feature type="compositionally biased region" description="Basic and acidic residues" evidence="10">
    <location>
        <begin position="1"/>
        <end position="12"/>
    </location>
</feature>
<feature type="domain" description="DNA helicase Pif1-like DEAD-box helicase" evidence="12">
    <location>
        <begin position="253"/>
        <end position="407"/>
    </location>
</feature>
<keyword evidence="6" id="KW-0238">DNA-binding</keyword>
<dbReference type="GO" id="GO:0005840">
    <property type="term" value="C:ribosome"/>
    <property type="evidence" value="ECO:0007669"/>
    <property type="project" value="UniProtKB-KW"/>
</dbReference>
<keyword evidence="1 9" id="KW-0547">Nucleotide-binding</keyword>
<dbReference type="Pfam" id="PF01693">
    <property type="entry name" value="Cauli_VI"/>
    <property type="match status" value="1"/>
</dbReference>
<evidence type="ECO:0000313" key="14">
    <source>
        <dbReference type="EMBL" id="USW58108.1"/>
    </source>
</evidence>
<dbReference type="GO" id="GO:0005524">
    <property type="term" value="F:ATP binding"/>
    <property type="evidence" value="ECO:0007669"/>
    <property type="project" value="UniProtKB-KW"/>
</dbReference>
<dbReference type="GO" id="GO:0000723">
    <property type="term" value="P:telomere maintenance"/>
    <property type="evidence" value="ECO:0007669"/>
    <property type="project" value="InterPro"/>
</dbReference>
<accession>A0A9Q9B603</accession>
<keyword evidence="5 9" id="KW-0067">ATP-binding</keyword>
<dbReference type="InterPro" id="IPR049163">
    <property type="entry name" value="Pif1-like_2B_dom"/>
</dbReference>
<feature type="region of interest" description="Disordered" evidence="10">
    <location>
        <begin position="184"/>
        <end position="213"/>
    </location>
</feature>
<evidence type="ECO:0000256" key="2">
    <source>
        <dbReference type="ARBA" id="ARBA00022763"/>
    </source>
</evidence>
<dbReference type="Pfam" id="PF21530">
    <property type="entry name" value="Pif1_2B_dom"/>
    <property type="match status" value="1"/>
</dbReference>
<comment type="similarity">
    <text evidence="9">Belongs to the helicase family.</text>
</comment>
<dbReference type="InterPro" id="IPR027417">
    <property type="entry name" value="P-loop_NTPase"/>
</dbReference>
<dbReference type="GO" id="GO:0016787">
    <property type="term" value="F:hydrolase activity"/>
    <property type="evidence" value="ECO:0007669"/>
    <property type="project" value="UniProtKB-KW"/>
</dbReference>
<dbReference type="EMBL" id="CP099427">
    <property type="protein sequence ID" value="USW58108.1"/>
    <property type="molecule type" value="Genomic_DNA"/>
</dbReference>
<organism evidence="14 15">
    <name type="scientific">Septoria linicola</name>
    <dbReference type="NCBI Taxonomy" id="215465"/>
    <lineage>
        <taxon>Eukaryota</taxon>
        <taxon>Fungi</taxon>
        <taxon>Dikarya</taxon>
        <taxon>Ascomycota</taxon>
        <taxon>Pezizomycotina</taxon>
        <taxon>Dothideomycetes</taxon>
        <taxon>Dothideomycetidae</taxon>
        <taxon>Mycosphaerellales</taxon>
        <taxon>Mycosphaerellaceae</taxon>
        <taxon>Septoria</taxon>
    </lineage>
</organism>
<keyword evidence="3 9" id="KW-0378">Hydrolase</keyword>
<name>A0A9Q9B603_9PEZI</name>
<keyword evidence="9" id="KW-0233">DNA recombination</keyword>
<evidence type="ECO:0000256" key="8">
    <source>
        <dbReference type="ARBA" id="ARBA00023235"/>
    </source>
</evidence>
<dbReference type="Gene3D" id="3.40.970.10">
    <property type="entry name" value="Ribonuclease H1, N-terminal domain"/>
    <property type="match status" value="1"/>
</dbReference>
<dbReference type="CDD" id="cd18809">
    <property type="entry name" value="SF1_C_RecD"/>
    <property type="match status" value="1"/>
</dbReference>
<keyword evidence="15" id="KW-1185">Reference proteome</keyword>
<protein>
    <recommendedName>
        <fullName evidence="9">ATP-dependent DNA helicase</fullName>
        <ecNumber evidence="9">5.6.2.3</ecNumber>
    </recommendedName>
</protein>
<sequence>MLGKRVPDHGDDAASNSAITAVKRSRTGTPAPQDAAELWFGDVTGFSQLPQAKFCEQCQPWTLRASDIPASAKKVYCILRGHTPGFYFDWTVAEKQISGFSGNMYIAFPRGSKKASIKTANVEDVIRHAVDYMNHTSDNCPNDRSGQPPPTFNISVEKGPIFFEQQSFEQEFIKQESVEHEWLARESVKQGSNDDESREQINAESPQLGSRDRSKCRNCRERYKVPGGQICAMCFASTDLSETVQIVANKFGLDKHQATILHLIAHGKNTFYTGAAGTGKSRILHATMALCRERKINACAVAPTGIAALAVHGRTLHTYAGWTARLGTSSLEELRDVAHKKTIWKRFWETDILIIDEISMVESDTFTRLSAMMESALCAPNAQQLPFGGAQVVITGDFYQLPPVKPFGTCIECGLGYAKKPKLRSDKRRPCEDHKKPADHHQWAFQSPAWSALRLTNVELKQVHRQADSNYLDILHRVRYGVPLTDDQENVLLRYKDNFNFDSAIKLMPRRVKVKEINAAHMEELDTLEYTYPWVDHFHWEQRHTEYAEESPKTPKNHRYEKSLELKQGMQVLLLANIDLAAGLANGTCGKIIGFEPMRESMMPRAKKNSKDTGVDGQVLITHEHRDYAERRIRDFAIQAHSRPWPIVKFRNGLVRTIYAHCSITELGADRPYSLLSCTQIPLIAGWAITIHKSQGMTLDNVVLTLDGCFAPGQAYVALSRCKSLQGMVVQTLPKPRHLRVDDTVEQFMQRTFGRHKIAT</sequence>
<comment type="cofactor">
    <cofactor evidence="9">
        <name>Mg(2+)</name>
        <dbReference type="ChEBI" id="CHEBI:18420"/>
    </cofactor>
</comment>
<keyword evidence="14" id="KW-0687">Ribonucleoprotein</keyword>
<evidence type="ECO:0000256" key="6">
    <source>
        <dbReference type="ARBA" id="ARBA00023125"/>
    </source>
</evidence>
<evidence type="ECO:0000256" key="5">
    <source>
        <dbReference type="ARBA" id="ARBA00022840"/>
    </source>
</evidence>
<evidence type="ECO:0000256" key="9">
    <source>
        <dbReference type="RuleBase" id="RU363044"/>
    </source>
</evidence>